<dbReference type="InterPro" id="IPR036415">
    <property type="entry name" value="Lamin_tail_dom_sf"/>
</dbReference>
<keyword evidence="1" id="KW-1133">Transmembrane helix</keyword>
<evidence type="ECO:0000259" key="3">
    <source>
        <dbReference type="PROSITE" id="PS51841"/>
    </source>
</evidence>
<dbReference type="SMART" id="SM00060">
    <property type="entry name" value="FN3"/>
    <property type="match status" value="1"/>
</dbReference>
<feature type="transmembrane region" description="Helical" evidence="1">
    <location>
        <begin position="1338"/>
        <end position="1355"/>
    </location>
</feature>
<dbReference type="Gene3D" id="2.60.40.10">
    <property type="entry name" value="Immunoglobulins"/>
    <property type="match status" value="3"/>
</dbReference>
<keyword evidence="1" id="KW-0812">Transmembrane</keyword>
<dbReference type="Proteomes" id="UP000034172">
    <property type="component" value="Unassembled WGS sequence"/>
</dbReference>
<dbReference type="PROSITE" id="PS51841">
    <property type="entry name" value="LTD"/>
    <property type="match status" value="1"/>
</dbReference>
<dbReference type="InterPro" id="IPR012334">
    <property type="entry name" value="Pectin_lyas_fold"/>
</dbReference>
<dbReference type="Pfam" id="PF00041">
    <property type="entry name" value="fn3"/>
    <property type="match status" value="1"/>
</dbReference>
<evidence type="ECO:0000313" key="5">
    <source>
        <dbReference type="Proteomes" id="UP000034172"/>
    </source>
</evidence>
<dbReference type="SUPFAM" id="SSF51126">
    <property type="entry name" value="Pectin lyase-like"/>
    <property type="match status" value="1"/>
</dbReference>
<dbReference type="SUPFAM" id="SSF74853">
    <property type="entry name" value="Lamin A/C globular tail domain"/>
    <property type="match status" value="1"/>
</dbReference>
<dbReference type="Pfam" id="PF00932">
    <property type="entry name" value="LTD"/>
    <property type="match status" value="1"/>
</dbReference>
<dbReference type="InterPro" id="IPR011050">
    <property type="entry name" value="Pectin_lyase_fold/virulence"/>
</dbReference>
<dbReference type="Gene3D" id="2.160.20.10">
    <property type="entry name" value="Single-stranded right-handed beta-helix, Pectin lyase-like"/>
    <property type="match status" value="1"/>
</dbReference>
<dbReference type="Pfam" id="PF17936">
    <property type="entry name" value="Big_6"/>
    <property type="match status" value="1"/>
</dbReference>
<dbReference type="STRING" id="1618392.UW41_C0003G0032"/>
<keyword evidence="1" id="KW-0472">Membrane</keyword>
<name>A0A0G1HRW0_9BACT</name>
<dbReference type="SMART" id="SM00710">
    <property type="entry name" value="PbH1"/>
    <property type="match status" value="5"/>
</dbReference>
<dbReference type="InterPro" id="IPR006626">
    <property type="entry name" value="PbH1"/>
</dbReference>
<sequence>MSDGSFTYNLSLPIPEASKGKAVEVKFAEEISDINSAEKVDNSLTKTDTSVSVTGLDHFTTFFVVIAGTITNPGLDTYVGEPFDETSSQVIINEFLFDPSSGNEWVELYNKTAGAIDLTNWSLVDNMNNVKTLSGIIPANGILAFEKSGGDGWLNNTGSESITLKDNYAESQDVVSYKDSSFVNGQNIGNVAEDQSVCRTQDTGDTWQVCSSPTKGWFNDAGETDKAPLLSYIDSTLSSQGDIKSNIGELDNPSATSNTELGGALYFEKTGQGKIVFEKILNLSDQGTVNVLQSLGTAMDMSAGHIEFDSATATAMAITGAKIYMYGLNDFNAIPNLIVKNDADTVIQPGTDDYPTIVKTWDNDTKTLTFTTSHFTQFDIEYPVTNETTFVKYATIQAAINAASSSDIINVAAGTYNESQILINKPLTLQGAGYTTTTIDGGATSTGGLVKITASSGTVTLSGFTIQNTNNSDDLGHGINVDNGGVSSVDVKILNNAIKNVGPVGIRVNAAHTVQIEENIVSLLYSSTGVIPNGIQIGWPNGAGITGTIKNNTISDCSWVGYSASLGYEGSTTGAGILIMDATADLEISSNDIYDNNVGIDIEAGSSTTIENNDIYNNAYGVILYNANPSINTNKIVDNSASGVYRTSFGNTSGTVDATNNWWGSSDPTVVQAGTSGSVTFRPYYTDSAKTILSPTAPGIPTTDSTTPTNNNKPTWNWASSIDADHYIFYWSTILGGTDFDSGNISGTSYTHTNPLTDDIWYTKVLAYDPADNPSPFSGNSDPLTVDKTAPATPAITTPAQTVNTDTIHIIGTAEANSTITITGGASTTTGTATGGNYDITVTLTQNVVNNLSVTAKDAASNVSSVTTVAITHDNTAPTVNNLGDDSADVVLSAGDTSLVFNEILSDSSKTVVQNALTTGADKTLTYSWTGAALTITATETTTFANDVVVSVTDLAGNTATSLLIVDSSLAATQTTPDSDGEATADTDSPEVVITDPEDEVTVTVDGDTEAKIDVSSFIYDDGDGDIPKITINSDNADVQIPATKVTGPTGWDGVIAAPTITTVTLPSGSTLGEAIEIGYAADKLTFDEAVRILLPNQAGKKVGYSRPGTDFTEITSICTADTQEAGDALVADGECKIDVGLDLVIWTKHFTKFASYTQTTNNSNSGGGGDGLSDGLAGKTPVCNDTKPGSAPILLSVVAGINSVTLNWSTASNPTSYYLVTYGTKSGSQQYGNPNVGPAGTTSYTINGLSGGTTYYFRVRAGNGCAPGDFSNELSSSPSGGFVAEPPAGFEPGVLGATTEETDQTSLVAQISATPSLTPTGQVLADKSENDTGNKNYLWLLLFIPLYFVVRGLFKKG</sequence>
<evidence type="ECO:0000256" key="1">
    <source>
        <dbReference type="SAM" id="Phobius"/>
    </source>
</evidence>
<dbReference type="PROSITE" id="PS50853">
    <property type="entry name" value="FN3"/>
    <property type="match status" value="1"/>
</dbReference>
<dbReference type="CDD" id="cd00063">
    <property type="entry name" value="FN3"/>
    <property type="match status" value="1"/>
</dbReference>
<accession>A0A0G1HRW0</accession>
<dbReference type="InterPro" id="IPR013783">
    <property type="entry name" value="Ig-like_fold"/>
</dbReference>
<proteinExistence type="predicted"/>
<reference evidence="4 5" key="1">
    <citation type="journal article" date="2015" name="Nature">
        <title>rRNA introns, odd ribosomes, and small enigmatic genomes across a large radiation of phyla.</title>
        <authorList>
            <person name="Brown C.T."/>
            <person name="Hug L.A."/>
            <person name="Thomas B.C."/>
            <person name="Sharon I."/>
            <person name="Castelle C.J."/>
            <person name="Singh A."/>
            <person name="Wilkins M.J."/>
            <person name="Williams K.H."/>
            <person name="Banfield J.F."/>
        </authorList>
    </citation>
    <scope>NUCLEOTIDE SEQUENCE [LARGE SCALE GENOMIC DNA]</scope>
</reference>
<evidence type="ECO:0000313" key="4">
    <source>
        <dbReference type="EMBL" id="KKT49665.1"/>
    </source>
</evidence>
<dbReference type="InterPro" id="IPR001322">
    <property type="entry name" value="Lamin_tail_dom"/>
</dbReference>
<feature type="domain" description="Fibronectin type-III" evidence="2">
    <location>
        <begin position="1189"/>
        <end position="1282"/>
    </location>
</feature>
<protein>
    <submittedName>
        <fullName evidence="4">Ig domain protein group 2 domain protein</fullName>
    </submittedName>
</protein>
<dbReference type="PATRIC" id="fig|1618392.3.peg.202"/>
<dbReference type="EMBL" id="LCIE01000003">
    <property type="protein sequence ID" value="KKT49665.1"/>
    <property type="molecule type" value="Genomic_DNA"/>
</dbReference>
<feature type="domain" description="LTD" evidence="3">
    <location>
        <begin position="81"/>
        <end position="179"/>
    </location>
</feature>
<evidence type="ECO:0000259" key="2">
    <source>
        <dbReference type="PROSITE" id="PS50853"/>
    </source>
</evidence>
<dbReference type="InterPro" id="IPR041498">
    <property type="entry name" value="Big_6"/>
</dbReference>
<dbReference type="InterPro" id="IPR007742">
    <property type="entry name" value="NosD_dom"/>
</dbReference>
<dbReference type="InterPro" id="IPR036116">
    <property type="entry name" value="FN3_sf"/>
</dbReference>
<gene>
    <name evidence="4" type="ORF">UW41_C0003G0032</name>
</gene>
<dbReference type="InterPro" id="IPR003961">
    <property type="entry name" value="FN3_dom"/>
</dbReference>
<organism evidence="4 5">
    <name type="scientific">Candidatus Collierbacteria bacterium GW2011_GWC2_44_18</name>
    <dbReference type="NCBI Taxonomy" id="1618392"/>
    <lineage>
        <taxon>Bacteria</taxon>
        <taxon>Candidatus Collieribacteriota</taxon>
    </lineage>
</organism>
<dbReference type="SUPFAM" id="SSF49265">
    <property type="entry name" value="Fibronectin type III"/>
    <property type="match status" value="1"/>
</dbReference>
<comment type="caution">
    <text evidence="4">The sequence shown here is derived from an EMBL/GenBank/DDBJ whole genome shotgun (WGS) entry which is preliminary data.</text>
</comment>
<dbReference type="Pfam" id="PF05048">
    <property type="entry name" value="NosD"/>
    <property type="match status" value="1"/>
</dbReference>